<feature type="region of interest" description="Disordered" evidence="1">
    <location>
        <begin position="1"/>
        <end position="119"/>
    </location>
</feature>
<organism evidence="3 4">
    <name type="scientific">Amorphotheca resinae ATCC 22711</name>
    <dbReference type="NCBI Taxonomy" id="857342"/>
    <lineage>
        <taxon>Eukaryota</taxon>
        <taxon>Fungi</taxon>
        <taxon>Dikarya</taxon>
        <taxon>Ascomycota</taxon>
        <taxon>Pezizomycotina</taxon>
        <taxon>Leotiomycetes</taxon>
        <taxon>Helotiales</taxon>
        <taxon>Amorphothecaceae</taxon>
        <taxon>Amorphotheca</taxon>
    </lineage>
</organism>
<keyword evidence="2" id="KW-0812">Transmembrane</keyword>
<gene>
    <name evidence="3" type="ORF">M430DRAFT_26167</name>
</gene>
<evidence type="ECO:0000313" key="4">
    <source>
        <dbReference type="Proteomes" id="UP000241818"/>
    </source>
</evidence>
<dbReference type="OrthoDB" id="3543556at2759"/>
<dbReference type="Proteomes" id="UP000241818">
    <property type="component" value="Unassembled WGS sequence"/>
</dbReference>
<dbReference type="GeneID" id="36573436"/>
<evidence type="ECO:0000256" key="1">
    <source>
        <dbReference type="SAM" id="MobiDB-lite"/>
    </source>
</evidence>
<feature type="compositionally biased region" description="Polar residues" evidence="1">
    <location>
        <begin position="42"/>
        <end position="59"/>
    </location>
</feature>
<name>A0A2T3B8T0_AMORE</name>
<dbReference type="AlphaFoldDB" id="A0A2T3B8T0"/>
<feature type="compositionally biased region" description="Pro residues" evidence="1">
    <location>
        <begin position="71"/>
        <end position="86"/>
    </location>
</feature>
<accession>A0A2T3B8T0</accession>
<evidence type="ECO:0000256" key="2">
    <source>
        <dbReference type="SAM" id="Phobius"/>
    </source>
</evidence>
<dbReference type="InParanoid" id="A0A2T3B8T0"/>
<sequence>MSTYPTPPPTNSPPTRRDKSSYEPQPQPQPQPQPYEHIMQQPYESTVQQPYEHSMQQPHESYIPPTQEYSAPPPPATPPPTGPPKIPAQDSYYYSTSPRPLHYSPLNKPPTPYNASRPRPRPNFIQRCLLKIERWIKKFIRWAKHHPIIAGFFTFLPVAGLAGAVKAGKMLRRSLGGRQGKIKGGSRSKGAVDEGGIMKRLEKALSSYGFHEFRGFGGTNGGALDGILKVVHLFM</sequence>
<feature type="transmembrane region" description="Helical" evidence="2">
    <location>
        <begin position="148"/>
        <end position="165"/>
    </location>
</feature>
<dbReference type="EMBL" id="KZ679008">
    <property type="protein sequence ID" value="PSS23242.1"/>
    <property type="molecule type" value="Genomic_DNA"/>
</dbReference>
<feature type="compositionally biased region" description="Pro residues" evidence="1">
    <location>
        <begin position="1"/>
        <end position="12"/>
    </location>
</feature>
<dbReference type="RefSeq" id="XP_024723288.1">
    <property type="nucleotide sequence ID" value="XM_024865355.1"/>
</dbReference>
<protein>
    <submittedName>
        <fullName evidence="3">Uncharacterized protein</fullName>
    </submittedName>
</protein>
<proteinExistence type="predicted"/>
<keyword evidence="2" id="KW-1133">Transmembrane helix</keyword>
<keyword evidence="2" id="KW-0472">Membrane</keyword>
<evidence type="ECO:0000313" key="3">
    <source>
        <dbReference type="EMBL" id="PSS23242.1"/>
    </source>
</evidence>
<reference evidence="3 4" key="1">
    <citation type="journal article" date="2018" name="New Phytol.">
        <title>Comparative genomics and transcriptomics depict ericoid mycorrhizal fungi as versatile saprotrophs and plant mutualists.</title>
        <authorList>
            <person name="Martino E."/>
            <person name="Morin E."/>
            <person name="Grelet G.A."/>
            <person name="Kuo A."/>
            <person name="Kohler A."/>
            <person name="Daghino S."/>
            <person name="Barry K.W."/>
            <person name="Cichocki N."/>
            <person name="Clum A."/>
            <person name="Dockter R.B."/>
            <person name="Hainaut M."/>
            <person name="Kuo R.C."/>
            <person name="LaButti K."/>
            <person name="Lindahl B.D."/>
            <person name="Lindquist E.A."/>
            <person name="Lipzen A."/>
            <person name="Khouja H.R."/>
            <person name="Magnuson J."/>
            <person name="Murat C."/>
            <person name="Ohm R.A."/>
            <person name="Singer S.W."/>
            <person name="Spatafora J.W."/>
            <person name="Wang M."/>
            <person name="Veneault-Fourrey C."/>
            <person name="Henrissat B."/>
            <person name="Grigoriev I.V."/>
            <person name="Martin F.M."/>
            <person name="Perotto S."/>
        </authorList>
    </citation>
    <scope>NUCLEOTIDE SEQUENCE [LARGE SCALE GENOMIC DNA]</scope>
    <source>
        <strain evidence="3 4">ATCC 22711</strain>
    </source>
</reference>
<keyword evidence="4" id="KW-1185">Reference proteome</keyword>